<dbReference type="PANTHER" id="PTHR12902:SF1">
    <property type="entry name" value="WISKOTT-ALDRICH SYNDROME PROTEIN FAMILY MEMBER"/>
    <property type="match status" value="1"/>
</dbReference>
<evidence type="ECO:0000256" key="1">
    <source>
        <dbReference type="ARBA" id="ARBA00006993"/>
    </source>
</evidence>
<dbReference type="InterPro" id="IPR028288">
    <property type="entry name" value="SCAR/WAVE_fam"/>
</dbReference>
<evidence type="ECO:0000313" key="6">
    <source>
        <dbReference type="Proteomes" id="UP000325081"/>
    </source>
</evidence>
<proteinExistence type="inferred from homology"/>
<dbReference type="GO" id="GO:0005856">
    <property type="term" value="C:cytoskeleton"/>
    <property type="evidence" value="ECO:0007669"/>
    <property type="project" value="UniProtKB-SubCell"/>
</dbReference>
<dbReference type="PROSITE" id="PS51082">
    <property type="entry name" value="WH2"/>
    <property type="match status" value="1"/>
</dbReference>
<evidence type="ECO:0000256" key="3">
    <source>
        <dbReference type="SAM" id="MobiDB-lite"/>
    </source>
</evidence>
<evidence type="ECO:0000259" key="4">
    <source>
        <dbReference type="PROSITE" id="PS51082"/>
    </source>
</evidence>
<dbReference type="OrthoDB" id="1929108at2759"/>
<feature type="compositionally biased region" description="Polar residues" evidence="3">
    <location>
        <begin position="412"/>
        <end position="424"/>
    </location>
</feature>
<dbReference type="GO" id="GO:0034237">
    <property type="term" value="F:protein kinase A regulatory subunit binding"/>
    <property type="evidence" value="ECO:0007669"/>
    <property type="project" value="TreeGrafter"/>
</dbReference>
<protein>
    <recommendedName>
        <fullName evidence="2">Protein SCAR</fullName>
    </recommendedName>
    <alternativeName>
        <fullName evidence="2">Protein WAVE</fullName>
    </alternativeName>
</protein>
<evidence type="ECO:0000313" key="5">
    <source>
        <dbReference type="EMBL" id="GER26642.1"/>
    </source>
</evidence>
<keyword evidence="2" id="KW-0206">Cytoskeleton</keyword>
<comment type="similarity">
    <text evidence="1 2">Belongs to the SCAR/WAVE family.</text>
</comment>
<feature type="compositionally biased region" description="Polar residues" evidence="3">
    <location>
        <begin position="431"/>
        <end position="451"/>
    </location>
</feature>
<feature type="domain" description="WH2" evidence="4">
    <location>
        <begin position="1240"/>
        <end position="1258"/>
    </location>
</feature>
<comment type="function">
    <text evidence="2">Involved in regulation of actin and microtubule organization. Part of a WAVE complex that activates the Arp2/3 complex.</text>
</comment>
<feature type="compositionally biased region" description="Polar residues" evidence="3">
    <location>
        <begin position="538"/>
        <end position="556"/>
    </location>
</feature>
<keyword evidence="2" id="KW-0963">Cytoplasm</keyword>
<evidence type="ECO:0000256" key="2">
    <source>
        <dbReference type="RuleBase" id="RU367034"/>
    </source>
</evidence>
<feature type="region of interest" description="Disordered" evidence="3">
    <location>
        <begin position="1188"/>
        <end position="1212"/>
    </location>
</feature>
<dbReference type="GO" id="GO:0003779">
    <property type="term" value="F:actin binding"/>
    <property type="evidence" value="ECO:0007669"/>
    <property type="project" value="UniProtKB-UniRule"/>
</dbReference>
<dbReference type="GO" id="GO:2000601">
    <property type="term" value="P:positive regulation of Arp2/3 complex-mediated actin nucleation"/>
    <property type="evidence" value="ECO:0007669"/>
    <property type="project" value="TreeGrafter"/>
</dbReference>
<reference evidence="6" key="1">
    <citation type="journal article" date="2019" name="Curr. Biol.">
        <title>Genome Sequence of Striga asiatica Provides Insight into the Evolution of Plant Parasitism.</title>
        <authorList>
            <person name="Yoshida S."/>
            <person name="Kim S."/>
            <person name="Wafula E.K."/>
            <person name="Tanskanen J."/>
            <person name="Kim Y.M."/>
            <person name="Honaas L."/>
            <person name="Yang Z."/>
            <person name="Spallek T."/>
            <person name="Conn C.E."/>
            <person name="Ichihashi Y."/>
            <person name="Cheong K."/>
            <person name="Cui S."/>
            <person name="Der J.P."/>
            <person name="Gundlach H."/>
            <person name="Jiao Y."/>
            <person name="Hori C."/>
            <person name="Ishida J.K."/>
            <person name="Kasahara H."/>
            <person name="Kiba T."/>
            <person name="Kim M.S."/>
            <person name="Koo N."/>
            <person name="Laohavisit A."/>
            <person name="Lee Y.H."/>
            <person name="Lumba S."/>
            <person name="McCourt P."/>
            <person name="Mortimer J.C."/>
            <person name="Mutuku J.M."/>
            <person name="Nomura T."/>
            <person name="Sasaki-Sekimoto Y."/>
            <person name="Seto Y."/>
            <person name="Wang Y."/>
            <person name="Wakatake T."/>
            <person name="Sakakibara H."/>
            <person name="Demura T."/>
            <person name="Yamaguchi S."/>
            <person name="Yoneyama K."/>
            <person name="Manabe R.I."/>
            <person name="Nelson D.C."/>
            <person name="Schulman A.H."/>
            <person name="Timko M.P."/>
            <person name="dePamphilis C.W."/>
            <person name="Choi D."/>
            <person name="Shirasu K."/>
        </authorList>
    </citation>
    <scope>NUCLEOTIDE SEQUENCE [LARGE SCALE GENOMIC DNA]</scope>
    <source>
        <strain evidence="6">cv. UVA1</strain>
    </source>
</reference>
<dbReference type="PANTHER" id="PTHR12902">
    <property type="entry name" value="WASP-1"/>
    <property type="match status" value="1"/>
</dbReference>
<accession>A0A5A7P1M2</accession>
<comment type="caution">
    <text evidence="5">The sequence shown here is derived from an EMBL/GenBank/DDBJ whole genome shotgun (WGS) entry which is preliminary data.</text>
</comment>
<dbReference type="GO" id="GO:0030036">
    <property type="term" value="P:actin cytoskeleton organization"/>
    <property type="evidence" value="ECO:0007669"/>
    <property type="project" value="UniProtKB-UniRule"/>
</dbReference>
<organism evidence="5 6">
    <name type="scientific">Striga asiatica</name>
    <name type="common">Asiatic witchweed</name>
    <name type="synonym">Buchnera asiatica</name>
    <dbReference type="NCBI Taxonomy" id="4170"/>
    <lineage>
        <taxon>Eukaryota</taxon>
        <taxon>Viridiplantae</taxon>
        <taxon>Streptophyta</taxon>
        <taxon>Embryophyta</taxon>
        <taxon>Tracheophyta</taxon>
        <taxon>Spermatophyta</taxon>
        <taxon>Magnoliopsida</taxon>
        <taxon>eudicotyledons</taxon>
        <taxon>Gunneridae</taxon>
        <taxon>Pentapetalae</taxon>
        <taxon>asterids</taxon>
        <taxon>lamiids</taxon>
        <taxon>Lamiales</taxon>
        <taxon>Orobanchaceae</taxon>
        <taxon>Buchnereae</taxon>
        <taxon>Striga</taxon>
    </lineage>
</organism>
<dbReference type="Proteomes" id="UP000325081">
    <property type="component" value="Unassembled WGS sequence"/>
</dbReference>
<dbReference type="Gene3D" id="1.20.5.340">
    <property type="match status" value="1"/>
</dbReference>
<feature type="region of interest" description="Disordered" evidence="3">
    <location>
        <begin position="412"/>
        <end position="460"/>
    </location>
</feature>
<feature type="region of interest" description="Disordered" evidence="3">
    <location>
        <begin position="536"/>
        <end position="561"/>
    </location>
</feature>
<dbReference type="EMBL" id="BKCP01001114">
    <property type="protein sequence ID" value="GER26642.1"/>
    <property type="molecule type" value="Genomic_DNA"/>
</dbReference>
<sequence length="1302" mass="143744">MPMSRYEIRNEFSLAVPELYRAADKDDPEALLEGVAMAGLVGVLRQLGDLAELAAEIFHDLHEEVLATAARGHGLTIRVQQLEAEVPSVEKAFLSQTNHSPFFNNAGVDWHPNLRMSENLVTQGDLPRFVMDSYEECRGPPRLFLLDKFDVAGAGACLKRYTDPSLYKVEMSAMIDADVHRGRKIRKAKKKGARGRNGETPEVQPLSQANLHQFLLEESVENGVSKPARRVKLKRRPQFSPFDSKTGKSYMENFLKSPSPEHQMLREITEVPRPRSSNPAREHVEAKEILPPDREQNMHNFLKFETDEVAADDKVCEAYNNVTDGVPSTFNEETGEKDIAVDGQSKTEGYLTSYQSDEVASEMDNFVDAPSTMDSEMDTDSELRVNKDFASPSIYTEKQVGHLYSLSSDSRYTGDSISDDTNNSSKKEVTSFLSSDSPITPANKNPHSQEISAEGNAPADVPENAEVDKAVAQKAFDEVQVDPFSKQGSSNDAFVEKDSVTKDRPDFEQQIPKLDETVSTMDDEERKINMLMDVPCSPSFSGSNSQPENGSSQSFSGEHLVDEPNSENVAFTCSVSDVVYHTTGDSAPISGCLLREDDYDHKVLSQFENTESMLNVSNDTSLSVVDNAKINNIENPLPGKLDDEVPKLTETFPSDDTDTNHTRDSITSKLSEVEMLNNKLDNEDSNVISDASNHSLGFMEASLGKELTETSLAKDEIVDTKDHYSDISIGNQIIFETLISSSTKNSPDWEEAVLDAHDKDIIPQEDTTTNETPKVGNPESHEVIEPHEMGLCDSFTLTPNDVVGPGNLSCVPEYLGDSTITIDVVANYEIVPDEDVIGLEVREISSYEDTKSLGEVHKLLDESYSKTDQSDNGVMASPVSADSDNAIAENVNAPLDHGNMVDKYINCSSLVESDDASGYLSETCTDLDLMEEVFAGEASTSDFSCSTVNYYDHPRLEVTVPNSYINSSGKATEAQSPDEHKCGVDTDQELSKKSGIENQVSNATCLSIKRDAEETVSEKIEIPPANQIDEELPYSGERISESSQNFNTDVPGYPKYPLGFIFPSGNTFTEINQINLDESPPLPPLPPVEWRTGRLQHALSTTQSKIMKPAELLPQEISSCDTSIGINSSLEETNHTLFPNVSEKISREEKIEQVSSVHETKTIDLPPKIENEKQQELFVPLPVNSEVTSQAEEDEVANKSQTVKPPRPPNPLIESIAVLDKSKLRKVAERVRPEIQKTDERDSLLEQIRAKSFNLKPAVVSRPSVKGPQTNLKVAAILEKANAIRQAFAGSDEDDEDNWSDS</sequence>
<dbReference type="Gene3D" id="6.10.280.150">
    <property type="match status" value="2"/>
</dbReference>
<name>A0A5A7P1M2_STRAF</name>
<dbReference type="InterPro" id="IPR003124">
    <property type="entry name" value="WH2_dom"/>
</dbReference>
<gene>
    <name evidence="5" type="ORF">STAS_02303</name>
</gene>
<comment type="subcellular location">
    <subcellularLocation>
        <location evidence="2">Cytoplasm</location>
        <location evidence="2">Cytoskeleton</location>
    </subcellularLocation>
</comment>
<keyword evidence="6" id="KW-1185">Reference proteome</keyword>
<dbReference type="GO" id="GO:0071933">
    <property type="term" value="F:Arp2/3 complex binding"/>
    <property type="evidence" value="ECO:0007669"/>
    <property type="project" value="TreeGrafter"/>
</dbReference>
<keyword evidence="2" id="KW-0009">Actin-binding</keyword>